<evidence type="ECO:0000313" key="13">
    <source>
        <dbReference type="EMBL" id="EFV42578.1"/>
    </source>
</evidence>
<keyword evidence="7 11" id="KW-0573">Peptidoglycan synthesis</keyword>
<name>E5YBR5_BILW3</name>
<keyword evidence="4 11" id="KW-0808">Transferase</keyword>
<comment type="catalytic activity">
    <reaction evidence="11">
        <text>[GlcNAc-(1-&gt;4)-Mur2Ac(oyl-L-Ala-gamma-D-Glu-L-Lys-D-Ala-D-Ala)](n)-di-trans,octa-cis-undecaprenyl diphosphate + beta-D-GlcNAc-(1-&gt;4)-Mur2Ac(oyl-L-Ala-gamma-D-Glu-L-Lys-D-Ala-D-Ala)-di-trans,octa-cis-undecaprenyl diphosphate = [GlcNAc-(1-&gt;4)-Mur2Ac(oyl-L-Ala-gamma-D-Glu-L-Lys-D-Ala-D-Ala)](n+1)-di-trans,octa-cis-undecaprenyl diphosphate + di-trans,octa-cis-undecaprenyl diphosphate + H(+)</text>
        <dbReference type="Rhea" id="RHEA:23708"/>
        <dbReference type="Rhea" id="RHEA-COMP:9602"/>
        <dbReference type="Rhea" id="RHEA-COMP:9603"/>
        <dbReference type="ChEBI" id="CHEBI:15378"/>
        <dbReference type="ChEBI" id="CHEBI:58405"/>
        <dbReference type="ChEBI" id="CHEBI:60033"/>
        <dbReference type="ChEBI" id="CHEBI:78435"/>
        <dbReference type="EC" id="2.4.99.28"/>
    </reaction>
</comment>
<comment type="function">
    <text evidence="11">Peptidoglycan polymerase that catalyzes glycan chain elongation from lipid-linked precursors.</text>
</comment>
<accession>E5YBR5</accession>
<dbReference type="eggNOG" id="COG0744">
    <property type="taxonomic scope" value="Bacteria"/>
</dbReference>
<dbReference type="GeneID" id="78084363"/>
<dbReference type="EC" id="2.4.99.28" evidence="11"/>
<keyword evidence="9 11" id="KW-0472">Membrane</keyword>
<dbReference type="Pfam" id="PF00912">
    <property type="entry name" value="Transgly"/>
    <property type="match status" value="1"/>
</dbReference>
<dbReference type="STRING" id="563192.HMPREF0179_03639"/>
<keyword evidence="3 11" id="KW-0328">Glycosyltransferase</keyword>
<dbReference type="GO" id="GO:0009274">
    <property type="term" value="C:peptidoglycan-based cell wall"/>
    <property type="evidence" value="ECO:0007669"/>
    <property type="project" value="InterPro"/>
</dbReference>
<dbReference type="GO" id="GO:0016763">
    <property type="term" value="F:pentosyltransferase activity"/>
    <property type="evidence" value="ECO:0007669"/>
    <property type="project" value="InterPro"/>
</dbReference>
<dbReference type="GO" id="GO:0009252">
    <property type="term" value="P:peptidoglycan biosynthetic process"/>
    <property type="evidence" value="ECO:0007669"/>
    <property type="project" value="UniProtKB-UniRule"/>
</dbReference>
<dbReference type="PANTHER" id="PTHR30400">
    <property type="entry name" value="MONOFUNCTIONAL BIOSYNTHETIC PEPTIDOGLYCAN TRANSGLYCOSYLASE"/>
    <property type="match status" value="1"/>
</dbReference>
<evidence type="ECO:0000256" key="2">
    <source>
        <dbReference type="ARBA" id="ARBA00022519"/>
    </source>
</evidence>
<dbReference type="InterPro" id="IPR023346">
    <property type="entry name" value="Lysozyme-like_dom_sf"/>
</dbReference>
<dbReference type="RefSeq" id="WP_005030717.1">
    <property type="nucleotide sequence ID" value="NZ_KE150238.1"/>
</dbReference>
<dbReference type="SUPFAM" id="SSF53955">
    <property type="entry name" value="Lysozyme-like"/>
    <property type="match status" value="1"/>
</dbReference>
<sequence length="244" mass="28250">MSFFTTFVRNRAASWQKRPVRSLLFGVTLFLMLDIGRYLVWPPVGWLETEQPRTTSFMEYRQEQWQNGPKAKDGKAMRIRQQWVPLKRIAPALRQAVVTSEDDLFWKHDGFNFSQMYDALKRNWDKGRMAAGGSTISQQLAKNLWFTPERSILRKIKEAIMTWRLELALDKERILELYLNVAEWGNGVYGAEAAARHYFGKSAASLSRGEAARLAVMLPSPLRRTPSSAIVKRLSSRLLKRMPR</sequence>
<evidence type="ECO:0000256" key="6">
    <source>
        <dbReference type="ARBA" id="ARBA00022960"/>
    </source>
</evidence>
<keyword evidence="6 11" id="KW-0133">Cell shape</keyword>
<reference evidence="13 14" key="2">
    <citation type="submission" date="2013-04" db="EMBL/GenBank/DDBJ databases">
        <title>The Genome Sequence of Bilophila wadsworthia 3_1_6.</title>
        <authorList>
            <consortium name="The Broad Institute Genomics Platform"/>
            <person name="Earl A."/>
            <person name="Ward D."/>
            <person name="Feldgarden M."/>
            <person name="Gevers D."/>
            <person name="Sibley C."/>
            <person name="Strauss J."/>
            <person name="Allen-Vercoe E."/>
            <person name="Walker B."/>
            <person name="Young S."/>
            <person name="Zeng Q."/>
            <person name="Gargeya S."/>
            <person name="Fitzgerald M."/>
            <person name="Haas B."/>
            <person name="Abouelleil A."/>
            <person name="Allen A.W."/>
            <person name="Alvarado L."/>
            <person name="Arachchi H.M."/>
            <person name="Berlin A.M."/>
            <person name="Chapman S.B."/>
            <person name="Gainer-Dewar J."/>
            <person name="Goldberg J."/>
            <person name="Griggs A."/>
            <person name="Gujja S."/>
            <person name="Hansen M."/>
            <person name="Howarth C."/>
            <person name="Imamovic A."/>
            <person name="Ireland A."/>
            <person name="Larimer J."/>
            <person name="McCowan C."/>
            <person name="Murphy C."/>
            <person name="Pearson M."/>
            <person name="Poon T.W."/>
            <person name="Priest M."/>
            <person name="Roberts A."/>
            <person name="Saif S."/>
            <person name="Shea T."/>
            <person name="Sisk P."/>
            <person name="Sykes S."/>
            <person name="Wortman J."/>
            <person name="Nusbaum C."/>
            <person name="Birren B."/>
        </authorList>
    </citation>
    <scope>NUCLEOTIDE SEQUENCE [LARGE SCALE GENOMIC DNA]</scope>
    <source>
        <strain evidence="13 14">3_1_6</strain>
    </source>
</reference>
<organism evidence="13 14">
    <name type="scientific">Bilophila wadsworthia (strain 3_1_6)</name>
    <dbReference type="NCBI Taxonomy" id="563192"/>
    <lineage>
        <taxon>Bacteria</taxon>
        <taxon>Pseudomonadati</taxon>
        <taxon>Thermodesulfobacteriota</taxon>
        <taxon>Desulfovibrionia</taxon>
        <taxon>Desulfovibrionales</taxon>
        <taxon>Desulfovibrionaceae</taxon>
        <taxon>Bilophila</taxon>
    </lineage>
</organism>
<gene>
    <name evidence="11" type="primary">mtgA</name>
    <name evidence="13" type="ORF">HMPREF0179_03639</name>
</gene>
<evidence type="ECO:0000256" key="3">
    <source>
        <dbReference type="ARBA" id="ARBA00022676"/>
    </source>
</evidence>
<evidence type="ECO:0000256" key="4">
    <source>
        <dbReference type="ARBA" id="ARBA00022679"/>
    </source>
</evidence>
<protein>
    <recommendedName>
        <fullName evidence="11">Biosynthetic peptidoglycan transglycosylase</fullName>
        <ecNumber evidence="11">2.4.99.28</ecNumber>
    </recommendedName>
    <alternativeName>
        <fullName evidence="11">Glycan polymerase</fullName>
    </alternativeName>
    <alternativeName>
        <fullName evidence="11">Peptidoglycan glycosyltransferase MtgA</fullName>
        <shortName evidence="11">PGT</shortName>
    </alternativeName>
</protein>
<evidence type="ECO:0000256" key="8">
    <source>
        <dbReference type="ARBA" id="ARBA00022989"/>
    </source>
</evidence>
<dbReference type="UniPathway" id="UPA00219"/>
<dbReference type="HOGENOM" id="CLU_006354_1_0_7"/>
<dbReference type="InterPro" id="IPR036950">
    <property type="entry name" value="PBP_transglycosylase"/>
</dbReference>
<dbReference type="NCBIfam" id="TIGR02070">
    <property type="entry name" value="mono_pep_trsgly"/>
    <property type="match status" value="1"/>
</dbReference>
<dbReference type="GO" id="GO:0008955">
    <property type="term" value="F:peptidoglycan glycosyltransferase activity"/>
    <property type="evidence" value="ECO:0007669"/>
    <property type="project" value="UniProtKB-UniRule"/>
</dbReference>
<dbReference type="PANTHER" id="PTHR30400:SF0">
    <property type="entry name" value="BIOSYNTHETIC PEPTIDOGLYCAN TRANSGLYCOSYLASE"/>
    <property type="match status" value="1"/>
</dbReference>
<dbReference type="GO" id="GO:0008360">
    <property type="term" value="P:regulation of cell shape"/>
    <property type="evidence" value="ECO:0007669"/>
    <property type="project" value="UniProtKB-KW"/>
</dbReference>
<evidence type="ECO:0000259" key="12">
    <source>
        <dbReference type="Pfam" id="PF00912"/>
    </source>
</evidence>
<dbReference type="HAMAP" id="MF_00766">
    <property type="entry name" value="PGT_MtgA"/>
    <property type="match status" value="1"/>
</dbReference>
<keyword evidence="5 11" id="KW-0812">Transmembrane</keyword>
<dbReference type="GO" id="GO:0005886">
    <property type="term" value="C:plasma membrane"/>
    <property type="evidence" value="ECO:0007669"/>
    <property type="project" value="UniProtKB-SubCell"/>
</dbReference>
<dbReference type="InterPro" id="IPR001264">
    <property type="entry name" value="Glyco_trans_51"/>
</dbReference>
<evidence type="ECO:0000256" key="7">
    <source>
        <dbReference type="ARBA" id="ARBA00022984"/>
    </source>
</evidence>
<dbReference type="EMBL" id="ADCP02000001">
    <property type="protein sequence ID" value="EFV42578.1"/>
    <property type="molecule type" value="Genomic_DNA"/>
</dbReference>
<evidence type="ECO:0000256" key="11">
    <source>
        <dbReference type="HAMAP-Rule" id="MF_00766"/>
    </source>
</evidence>
<dbReference type="InterPro" id="IPR011812">
    <property type="entry name" value="Pep_trsgly"/>
</dbReference>
<keyword evidence="10 11" id="KW-0961">Cell wall biogenesis/degradation</keyword>
<evidence type="ECO:0000256" key="5">
    <source>
        <dbReference type="ARBA" id="ARBA00022692"/>
    </source>
</evidence>
<dbReference type="OrthoDB" id="9766909at2"/>
<evidence type="ECO:0000256" key="9">
    <source>
        <dbReference type="ARBA" id="ARBA00023136"/>
    </source>
</evidence>
<comment type="similarity">
    <text evidence="11">Belongs to the glycosyltransferase 51 family.</text>
</comment>
<dbReference type="Proteomes" id="UP000006034">
    <property type="component" value="Unassembled WGS sequence"/>
</dbReference>
<keyword evidence="14" id="KW-1185">Reference proteome</keyword>
<keyword evidence="1 11" id="KW-1003">Cell membrane</keyword>
<evidence type="ECO:0000256" key="1">
    <source>
        <dbReference type="ARBA" id="ARBA00022475"/>
    </source>
</evidence>
<comment type="subcellular location">
    <subcellularLocation>
        <location evidence="11">Cell membrane</location>
        <topology evidence="11">Single-pass membrane protein</topology>
    </subcellularLocation>
</comment>
<comment type="pathway">
    <text evidence="11">Cell wall biogenesis; peptidoglycan biosynthesis.</text>
</comment>
<proteinExistence type="inferred from homology"/>
<feature type="domain" description="Glycosyl transferase family 51" evidence="12">
    <location>
        <begin position="79"/>
        <end position="241"/>
    </location>
</feature>
<keyword evidence="2" id="KW-0997">Cell inner membrane</keyword>
<dbReference type="Gene3D" id="1.10.3810.10">
    <property type="entry name" value="Biosynthetic peptidoglycan transglycosylase-like"/>
    <property type="match status" value="1"/>
</dbReference>
<dbReference type="GO" id="GO:0071555">
    <property type="term" value="P:cell wall organization"/>
    <property type="evidence" value="ECO:0007669"/>
    <property type="project" value="UniProtKB-KW"/>
</dbReference>
<keyword evidence="8 11" id="KW-1133">Transmembrane helix</keyword>
<comment type="caution">
    <text evidence="13">The sequence shown here is derived from an EMBL/GenBank/DDBJ whole genome shotgun (WGS) entry which is preliminary data.</text>
</comment>
<reference evidence="13 14" key="1">
    <citation type="submission" date="2010-10" db="EMBL/GenBank/DDBJ databases">
        <authorList>
            <consortium name="The Broad Institute Genome Sequencing Platform"/>
            <person name="Ward D."/>
            <person name="Earl A."/>
            <person name="Feldgarden M."/>
            <person name="Young S.K."/>
            <person name="Gargeya S."/>
            <person name="Zeng Q."/>
            <person name="Alvarado L."/>
            <person name="Berlin A."/>
            <person name="Bochicchio J."/>
            <person name="Chapman S.B."/>
            <person name="Chen Z."/>
            <person name="Freedman E."/>
            <person name="Gellesch M."/>
            <person name="Goldberg J."/>
            <person name="Griggs A."/>
            <person name="Gujja S."/>
            <person name="Heilman E."/>
            <person name="Heiman D."/>
            <person name="Howarth C."/>
            <person name="Mehta T."/>
            <person name="Neiman D."/>
            <person name="Pearson M."/>
            <person name="Roberts A."/>
            <person name="Saif S."/>
            <person name="Shea T."/>
            <person name="Shenoy N."/>
            <person name="Sisk P."/>
            <person name="Stolte C."/>
            <person name="Sykes S."/>
            <person name="White J."/>
            <person name="Yandava C."/>
            <person name="Allen-Vercoe E."/>
            <person name="Sibley C."/>
            <person name="Ambrose C.E."/>
            <person name="Strauss J."/>
            <person name="Daigneault M."/>
            <person name="Haas B."/>
            <person name="Nusbaum C."/>
            <person name="Birren B."/>
        </authorList>
    </citation>
    <scope>NUCLEOTIDE SEQUENCE [LARGE SCALE GENOMIC DNA]</scope>
    <source>
        <strain evidence="13 14">3_1_6</strain>
    </source>
</reference>
<evidence type="ECO:0000256" key="10">
    <source>
        <dbReference type="ARBA" id="ARBA00023316"/>
    </source>
</evidence>
<evidence type="ECO:0000313" key="14">
    <source>
        <dbReference type="Proteomes" id="UP000006034"/>
    </source>
</evidence>
<dbReference type="AlphaFoldDB" id="E5YBR5"/>